<dbReference type="Pfam" id="PF00675">
    <property type="entry name" value="Peptidase_M16"/>
    <property type="match status" value="1"/>
</dbReference>
<comment type="caution">
    <text evidence="4">The sequence shown here is derived from an EMBL/GenBank/DDBJ whole genome shotgun (WGS) entry which is preliminary data.</text>
</comment>
<dbReference type="InterPro" id="IPR050361">
    <property type="entry name" value="MPP/UQCRC_Complex"/>
</dbReference>
<dbReference type="InterPro" id="IPR011765">
    <property type="entry name" value="Pept_M16_N"/>
</dbReference>
<feature type="domain" description="Peptidase M16 N-terminal" evidence="2">
    <location>
        <begin position="15"/>
        <end position="157"/>
    </location>
</feature>
<dbReference type="PANTHER" id="PTHR11851:SF49">
    <property type="entry name" value="MITOCHONDRIAL-PROCESSING PEPTIDASE SUBUNIT ALPHA"/>
    <property type="match status" value="1"/>
</dbReference>
<dbReference type="RefSeq" id="WP_352063172.1">
    <property type="nucleotide sequence ID" value="NZ_JBEPAZ010000005.1"/>
</dbReference>
<sequence length="413" mass="44405">MSTMIGDLPVAVIGESDGRWRTTTLCLAVDFGSRDDPPARGGVAHLLEHVLMSAPVDGGRSLSERVERLGGRANATTGLDRMFFQAQVLGDHVPEVARLLTRAVLDPQLDEAVLETERQAVLQELAAAAADPSDTVQDAFLAACFSGHPLGRPVGGTDQAMRAMELADVLGVHRDVLLRRRMTLVCTGATAPAEVAEQLAGTPFAGIPAACPSAAAEPAAEPLPDLAAEPWTPLDTGADPDGFSWFATGSRSPSVHDPRRHAFTVLAQLLGPSPASPLYRRLRGREGLVYAFFTWSRGYTETGAWRIMAGVENRNLRRAQEVVREVLLEIAADGPDPEDLAVARRQAVTDLVTTAERPWDHAMALSQETGLGTRPWSLETGIRDLERVTAEQVRQAATFVTEHQLTVVRPEAA</sequence>
<dbReference type="PANTHER" id="PTHR11851">
    <property type="entry name" value="METALLOPROTEASE"/>
    <property type="match status" value="1"/>
</dbReference>
<evidence type="ECO:0000256" key="1">
    <source>
        <dbReference type="ARBA" id="ARBA00007261"/>
    </source>
</evidence>
<organism evidence="4 5">
    <name type="scientific">Streptomyces sp. 900105245</name>
    <dbReference type="NCBI Taxonomy" id="3154379"/>
    <lineage>
        <taxon>Bacteria</taxon>
        <taxon>Bacillati</taxon>
        <taxon>Actinomycetota</taxon>
        <taxon>Actinomycetes</taxon>
        <taxon>Kitasatosporales</taxon>
        <taxon>Streptomycetaceae</taxon>
        <taxon>Streptomyces</taxon>
    </lineage>
</organism>
<proteinExistence type="inferred from homology"/>
<accession>A0ABV1U3K4</accession>
<dbReference type="InterPro" id="IPR007863">
    <property type="entry name" value="Peptidase_M16_C"/>
</dbReference>
<feature type="domain" description="Peptidase M16 C-terminal" evidence="3">
    <location>
        <begin position="166"/>
        <end position="346"/>
    </location>
</feature>
<dbReference type="Proteomes" id="UP001470023">
    <property type="component" value="Unassembled WGS sequence"/>
</dbReference>
<gene>
    <name evidence="4" type="ORF">ABT272_08490</name>
</gene>
<protein>
    <submittedName>
        <fullName evidence="4">Pitrilysin family protein</fullName>
    </submittedName>
</protein>
<evidence type="ECO:0000313" key="4">
    <source>
        <dbReference type="EMBL" id="MER6427772.1"/>
    </source>
</evidence>
<dbReference type="EMBL" id="JBEPAZ010000005">
    <property type="protein sequence ID" value="MER6427772.1"/>
    <property type="molecule type" value="Genomic_DNA"/>
</dbReference>
<evidence type="ECO:0000313" key="5">
    <source>
        <dbReference type="Proteomes" id="UP001470023"/>
    </source>
</evidence>
<keyword evidence="5" id="KW-1185">Reference proteome</keyword>
<evidence type="ECO:0000259" key="3">
    <source>
        <dbReference type="Pfam" id="PF05193"/>
    </source>
</evidence>
<evidence type="ECO:0000259" key="2">
    <source>
        <dbReference type="Pfam" id="PF00675"/>
    </source>
</evidence>
<name>A0ABV1U3K4_9ACTN</name>
<dbReference type="InterPro" id="IPR011249">
    <property type="entry name" value="Metalloenz_LuxS/M16"/>
</dbReference>
<dbReference type="Pfam" id="PF05193">
    <property type="entry name" value="Peptidase_M16_C"/>
    <property type="match status" value="1"/>
</dbReference>
<dbReference type="Gene3D" id="3.30.830.10">
    <property type="entry name" value="Metalloenzyme, LuxS/M16 peptidase-like"/>
    <property type="match status" value="2"/>
</dbReference>
<reference evidence="4 5" key="1">
    <citation type="submission" date="2024-06" db="EMBL/GenBank/DDBJ databases">
        <title>The Natural Products Discovery Center: Release of the First 8490 Sequenced Strains for Exploring Actinobacteria Biosynthetic Diversity.</title>
        <authorList>
            <person name="Kalkreuter E."/>
            <person name="Kautsar S.A."/>
            <person name="Yang D."/>
            <person name="Bader C.D."/>
            <person name="Teijaro C.N."/>
            <person name="Fluegel L."/>
            <person name="Davis C.M."/>
            <person name="Simpson J.R."/>
            <person name="Lauterbach L."/>
            <person name="Steele A.D."/>
            <person name="Gui C."/>
            <person name="Meng S."/>
            <person name="Li G."/>
            <person name="Viehrig K."/>
            <person name="Ye F."/>
            <person name="Su P."/>
            <person name="Kiefer A.F."/>
            <person name="Nichols A."/>
            <person name="Cepeda A.J."/>
            <person name="Yan W."/>
            <person name="Fan B."/>
            <person name="Jiang Y."/>
            <person name="Adhikari A."/>
            <person name="Zheng C.-J."/>
            <person name="Schuster L."/>
            <person name="Cowan T.M."/>
            <person name="Smanski M.J."/>
            <person name="Chevrette M.G."/>
            <person name="De Carvalho L.P.S."/>
            <person name="Shen B."/>
        </authorList>
    </citation>
    <scope>NUCLEOTIDE SEQUENCE [LARGE SCALE GENOMIC DNA]</scope>
    <source>
        <strain evidence="4 5">NPDC001166</strain>
    </source>
</reference>
<dbReference type="SUPFAM" id="SSF63411">
    <property type="entry name" value="LuxS/MPP-like metallohydrolase"/>
    <property type="match status" value="2"/>
</dbReference>
<comment type="similarity">
    <text evidence="1">Belongs to the peptidase M16 family.</text>
</comment>